<dbReference type="Gene3D" id="3.10.450.230">
    <property type="entry name" value="VirB8 protein"/>
    <property type="match status" value="1"/>
</dbReference>
<dbReference type="GO" id="GO:0016020">
    <property type="term" value="C:membrane"/>
    <property type="evidence" value="ECO:0007669"/>
    <property type="project" value="UniProtKB-SubCell"/>
</dbReference>
<organism evidence="7 8">
    <name type="scientific">Arcobacter porcinus</name>
    <dbReference type="NCBI Taxonomy" id="1935204"/>
    <lineage>
        <taxon>Bacteria</taxon>
        <taxon>Pseudomonadati</taxon>
        <taxon>Campylobacterota</taxon>
        <taxon>Epsilonproteobacteria</taxon>
        <taxon>Campylobacterales</taxon>
        <taxon>Arcobacteraceae</taxon>
        <taxon>Arcobacter</taxon>
    </lineage>
</organism>
<comment type="subcellular location">
    <subcellularLocation>
        <location evidence="1">Membrane</location>
        <topology evidence="1">Single-pass membrane protein</topology>
    </subcellularLocation>
</comment>
<evidence type="ECO:0000256" key="1">
    <source>
        <dbReference type="ARBA" id="ARBA00004167"/>
    </source>
</evidence>
<proteinExistence type="predicted"/>
<feature type="domain" description="Bacterial virulence protein VirB8" evidence="6">
    <location>
        <begin position="15"/>
        <end position="211"/>
    </location>
</feature>
<sequence length="213" mass="24585">MDTKKDELTSPVVYKVAMVNNVLLQRVIVALALIILILGILIISLFPLKDTKVKVVEFIDGTNNFVRVIEPNESIQSDSLLIDYFVKKYVTDRETWNKVDEELRLPYIKSVSNEKTWNDMVAIFTHSKSPYSKSDFKRAIKIIRTSELSHNIRQVEFETSDIYGAGTEAPKHSKGYWIATLKMSFKTRDINYEDKDFNPLGLIVEEYSIAQRK</sequence>
<dbReference type="RefSeq" id="WP_066173997.1">
    <property type="nucleotide sequence ID" value="NZ_CP036246.2"/>
</dbReference>
<dbReference type="AlphaFoldDB" id="A0A5C2HET1"/>
<protein>
    <submittedName>
        <fullName evidence="7">P-type type IV conjugative transfer system protein TrbF/VirB8</fullName>
    </submittedName>
</protein>
<dbReference type="Proteomes" id="UP000322644">
    <property type="component" value="Chromosome"/>
</dbReference>
<evidence type="ECO:0000256" key="3">
    <source>
        <dbReference type="ARBA" id="ARBA00022989"/>
    </source>
</evidence>
<evidence type="ECO:0000259" key="6">
    <source>
        <dbReference type="Pfam" id="PF04335"/>
    </source>
</evidence>
<dbReference type="InterPro" id="IPR032710">
    <property type="entry name" value="NTF2-like_dom_sf"/>
</dbReference>
<reference evidence="7 8" key="1">
    <citation type="submission" date="2019-09" db="EMBL/GenBank/DDBJ databases">
        <title>Complete genome sequencing of four Arcobacter species reveals a diverse suite of mobile elements.</title>
        <authorList>
            <person name="Miller W.G."/>
            <person name="Yee E."/>
            <person name="Bono J.L."/>
        </authorList>
    </citation>
    <scope>NUCLEOTIDE SEQUENCE [LARGE SCALE GENOMIC DNA]</scope>
    <source>
        <strain evidence="7 8">CCUG 56899</strain>
    </source>
</reference>
<keyword evidence="3 5" id="KW-1133">Transmembrane helix</keyword>
<gene>
    <name evidence="7" type="ORF">APORC_1313</name>
</gene>
<evidence type="ECO:0000313" key="7">
    <source>
        <dbReference type="EMBL" id="QEP40905.1"/>
    </source>
</evidence>
<name>A0A5C2HET1_9BACT</name>
<feature type="transmembrane region" description="Helical" evidence="5">
    <location>
        <begin position="27"/>
        <end position="48"/>
    </location>
</feature>
<reference evidence="7 8" key="2">
    <citation type="submission" date="2019-09" db="EMBL/GenBank/DDBJ databases">
        <title>Taxonomic note: a critical rebuttal of the proposed division of the genus Arcobacter into six genera, emended descriptions of Arcobacter anaerophilus and the genus Arcobacter, and an assessment of genus-level boundaries for Epsilonproteobacteria using in silico genomic comparator tools.</title>
        <authorList>
            <person name="On S.L.W."/>
            <person name="Miller W.G."/>
            <person name="Biggs P."/>
            <person name="Cornelius A."/>
            <person name="Vandamme P."/>
        </authorList>
    </citation>
    <scope>NUCLEOTIDE SEQUENCE [LARGE SCALE GENOMIC DNA]</scope>
    <source>
        <strain evidence="7 8">CCUG 56899</strain>
    </source>
</reference>
<evidence type="ECO:0000256" key="2">
    <source>
        <dbReference type="ARBA" id="ARBA00022692"/>
    </source>
</evidence>
<dbReference type="InterPro" id="IPR007430">
    <property type="entry name" value="VirB8"/>
</dbReference>
<keyword evidence="2 5" id="KW-0812">Transmembrane</keyword>
<keyword evidence="4 5" id="KW-0472">Membrane</keyword>
<evidence type="ECO:0000256" key="4">
    <source>
        <dbReference type="ARBA" id="ARBA00023136"/>
    </source>
</evidence>
<evidence type="ECO:0000313" key="8">
    <source>
        <dbReference type="Proteomes" id="UP000322644"/>
    </source>
</evidence>
<dbReference type="CDD" id="cd16424">
    <property type="entry name" value="VirB8"/>
    <property type="match status" value="1"/>
</dbReference>
<dbReference type="Pfam" id="PF04335">
    <property type="entry name" value="VirB8"/>
    <property type="match status" value="1"/>
</dbReference>
<evidence type="ECO:0000256" key="5">
    <source>
        <dbReference type="SAM" id="Phobius"/>
    </source>
</evidence>
<dbReference type="SUPFAM" id="SSF54427">
    <property type="entry name" value="NTF2-like"/>
    <property type="match status" value="1"/>
</dbReference>
<accession>A0A5C2HET1</accession>
<dbReference type="KEGG" id="apoc:APORC_1313"/>
<dbReference type="EMBL" id="CP036246">
    <property type="protein sequence ID" value="QEP40905.1"/>
    <property type="molecule type" value="Genomic_DNA"/>
</dbReference>